<gene>
    <name evidence="1" type="ORF">EZ449_22100</name>
</gene>
<dbReference type="AlphaFoldDB" id="A0A4V2MK52"/>
<comment type="caution">
    <text evidence="1">The sequence shown here is derived from an EMBL/GenBank/DDBJ whole genome shotgun (WGS) entry which is preliminary data.</text>
</comment>
<reference evidence="1 2" key="1">
    <citation type="submission" date="2019-02" db="EMBL/GenBank/DDBJ databases">
        <title>Pedobacter sp. RP-3-11 sp. nov., isolated from Arctic soil.</title>
        <authorList>
            <person name="Dahal R.H."/>
        </authorList>
    </citation>
    <scope>NUCLEOTIDE SEQUENCE [LARGE SCALE GENOMIC DNA]</scope>
    <source>
        <strain evidence="1 2">RP-3-11</strain>
    </source>
</reference>
<dbReference type="EMBL" id="SJSN01000037">
    <property type="protein sequence ID" value="TCC96886.1"/>
    <property type="molecule type" value="Genomic_DNA"/>
</dbReference>
<accession>A0A4V2MK52</accession>
<dbReference type="RefSeq" id="WP_131563016.1">
    <property type="nucleotide sequence ID" value="NZ_SJSN01000037.1"/>
</dbReference>
<name>A0A4V2MK52_9SPHI</name>
<protein>
    <submittedName>
        <fullName evidence="1">Uncharacterized protein</fullName>
    </submittedName>
</protein>
<dbReference type="Proteomes" id="UP000291485">
    <property type="component" value="Unassembled WGS sequence"/>
</dbReference>
<keyword evidence="2" id="KW-1185">Reference proteome</keyword>
<evidence type="ECO:0000313" key="1">
    <source>
        <dbReference type="EMBL" id="TCC96886.1"/>
    </source>
</evidence>
<proteinExistence type="predicted"/>
<sequence length="82" mass="9024">MESSFSSFSVAAVLLLPIVPIEKIGRYLAKSGLDWLGFCKELTAKGTQKSLKIYIKGSQITMNLLEINLSFLRKSLKSAGEN</sequence>
<evidence type="ECO:0000313" key="2">
    <source>
        <dbReference type="Proteomes" id="UP000291485"/>
    </source>
</evidence>
<organism evidence="1 2">
    <name type="scientific">Pedobacter frigidisoli</name>
    <dbReference type="NCBI Taxonomy" id="2530455"/>
    <lineage>
        <taxon>Bacteria</taxon>
        <taxon>Pseudomonadati</taxon>
        <taxon>Bacteroidota</taxon>
        <taxon>Sphingobacteriia</taxon>
        <taxon>Sphingobacteriales</taxon>
        <taxon>Sphingobacteriaceae</taxon>
        <taxon>Pedobacter</taxon>
    </lineage>
</organism>